<dbReference type="GO" id="GO:0005886">
    <property type="term" value="C:plasma membrane"/>
    <property type="evidence" value="ECO:0007669"/>
    <property type="project" value="TreeGrafter"/>
</dbReference>
<evidence type="ECO:0000259" key="7">
    <source>
        <dbReference type="Pfam" id="PF04138"/>
    </source>
</evidence>
<keyword evidence="3 6" id="KW-0812">Transmembrane</keyword>
<dbReference type="Proteomes" id="UP000520513">
    <property type="component" value="Unassembled WGS sequence"/>
</dbReference>
<keyword evidence="4 6" id="KW-1133">Transmembrane helix</keyword>
<dbReference type="GO" id="GO:0000271">
    <property type="term" value="P:polysaccharide biosynthetic process"/>
    <property type="evidence" value="ECO:0007669"/>
    <property type="project" value="InterPro"/>
</dbReference>
<evidence type="ECO:0000256" key="4">
    <source>
        <dbReference type="ARBA" id="ARBA00022989"/>
    </source>
</evidence>
<dbReference type="EMBL" id="JAAXCZ010000009">
    <property type="protein sequence ID" value="MBC2382888.1"/>
    <property type="molecule type" value="Genomic_DNA"/>
</dbReference>
<feature type="transmembrane region" description="Helical" evidence="6">
    <location>
        <begin position="73"/>
        <end position="92"/>
    </location>
</feature>
<dbReference type="AlphaFoldDB" id="A0A7X1ASK3"/>
<feature type="transmembrane region" description="Helical" evidence="6">
    <location>
        <begin position="104"/>
        <end position="123"/>
    </location>
</feature>
<feature type="transmembrane region" description="Helical" evidence="6">
    <location>
        <begin position="34"/>
        <end position="53"/>
    </location>
</feature>
<keyword evidence="11" id="KW-1185">Reference proteome</keyword>
<evidence type="ECO:0000313" key="8">
    <source>
        <dbReference type="EMBL" id="MBC2382888.1"/>
    </source>
</evidence>
<sequence length="128" mass="14201">MNHTFLQLIKYGLVGLTTNTAGYLLYLWTVHLGISPILAMTLLYILGATMGFIGNRKLTFKYTGSLLGSGSRYLLTHLAGYTLNLGILVIFVDKLGYPHQLIQAIAILTVAAFLFIMFKTVVFRSPQK</sequence>
<dbReference type="InterPro" id="IPR051401">
    <property type="entry name" value="GtrA_CellWall_Glycosyl"/>
</dbReference>
<evidence type="ECO:0000256" key="1">
    <source>
        <dbReference type="ARBA" id="ARBA00004141"/>
    </source>
</evidence>
<comment type="subcellular location">
    <subcellularLocation>
        <location evidence="1">Membrane</location>
        <topology evidence="1">Multi-pass membrane protein</topology>
    </subcellularLocation>
</comment>
<dbReference type="PANTHER" id="PTHR38459:SF1">
    <property type="entry name" value="PROPHAGE BACTOPRENOL-LINKED GLUCOSE TRANSLOCASE HOMOLOG"/>
    <property type="match status" value="1"/>
</dbReference>
<reference evidence="10 11" key="1">
    <citation type="submission" date="2020-04" db="EMBL/GenBank/DDBJ databases">
        <title>Pseudomonas crami sp. nov., a novel proteolytic bacterial species isolated from cream.</title>
        <authorList>
            <person name="Hofmann K."/>
            <person name="Woller A."/>
            <person name="Huptas C."/>
            <person name="Wenning M."/>
            <person name="Scherer S."/>
            <person name="Doll E.V."/>
        </authorList>
    </citation>
    <scope>NUCLEOTIDE SEQUENCE [LARGE SCALE GENOMIC DNA]</scope>
    <source>
        <strain evidence="8 11">WS 5096</strain>
        <strain evidence="9 10">WS 5106</strain>
    </source>
</reference>
<evidence type="ECO:0000313" key="9">
    <source>
        <dbReference type="EMBL" id="MBC2409961.1"/>
    </source>
</evidence>
<protein>
    <submittedName>
        <fullName evidence="9">GtrA family protein</fullName>
    </submittedName>
</protein>
<comment type="caution">
    <text evidence="9">The sequence shown here is derived from an EMBL/GenBank/DDBJ whole genome shotgun (WGS) entry which is preliminary data.</text>
</comment>
<evidence type="ECO:0000256" key="2">
    <source>
        <dbReference type="ARBA" id="ARBA00009399"/>
    </source>
</evidence>
<dbReference type="PANTHER" id="PTHR38459">
    <property type="entry name" value="PROPHAGE BACTOPRENOL-LINKED GLUCOSE TRANSLOCASE HOMOLOG"/>
    <property type="match status" value="1"/>
</dbReference>
<evidence type="ECO:0000256" key="5">
    <source>
        <dbReference type="ARBA" id="ARBA00023136"/>
    </source>
</evidence>
<name>A0A7X1ASK3_9PSED</name>
<evidence type="ECO:0000256" key="6">
    <source>
        <dbReference type="SAM" id="Phobius"/>
    </source>
</evidence>
<proteinExistence type="inferred from homology"/>
<evidence type="ECO:0000313" key="10">
    <source>
        <dbReference type="Proteomes" id="UP000520513"/>
    </source>
</evidence>
<feature type="transmembrane region" description="Helical" evidence="6">
    <location>
        <begin position="12"/>
        <end position="28"/>
    </location>
</feature>
<organism evidence="9 10">
    <name type="scientific">Pseudomonas cremoris</name>
    <dbReference type="NCBI Taxonomy" id="2724178"/>
    <lineage>
        <taxon>Bacteria</taxon>
        <taxon>Pseudomonadati</taxon>
        <taxon>Pseudomonadota</taxon>
        <taxon>Gammaproteobacteria</taxon>
        <taxon>Pseudomonadales</taxon>
        <taxon>Pseudomonadaceae</taxon>
        <taxon>Pseudomonas</taxon>
    </lineage>
</organism>
<dbReference type="Pfam" id="PF04138">
    <property type="entry name" value="GtrA_DPMS_TM"/>
    <property type="match status" value="1"/>
</dbReference>
<dbReference type="EMBL" id="JAAXCY010000014">
    <property type="protein sequence ID" value="MBC2409961.1"/>
    <property type="molecule type" value="Genomic_DNA"/>
</dbReference>
<evidence type="ECO:0000256" key="3">
    <source>
        <dbReference type="ARBA" id="ARBA00022692"/>
    </source>
</evidence>
<dbReference type="InterPro" id="IPR007267">
    <property type="entry name" value="GtrA_DPMS_TM"/>
</dbReference>
<gene>
    <name evidence="8" type="ORF">HF209_18255</name>
    <name evidence="9" type="ORF">HF257_28470</name>
</gene>
<comment type="similarity">
    <text evidence="2">Belongs to the GtrA family.</text>
</comment>
<evidence type="ECO:0000313" key="11">
    <source>
        <dbReference type="Proteomes" id="UP000534677"/>
    </source>
</evidence>
<dbReference type="RefSeq" id="WP_185708756.1">
    <property type="nucleotide sequence ID" value="NZ_JAAXCY010000014.1"/>
</dbReference>
<feature type="domain" description="GtrA/DPMS transmembrane" evidence="7">
    <location>
        <begin position="10"/>
        <end position="123"/>
    </location>
</feature>
<keyword evidence="5 6" id="KW-0472">Membrane</keyword>
<dbReference type="Proteomes" id="UP000534677">
    <property type="component" value="Unassembled WGS sequence"/>
</dbReference>
<accession>A0A7X1ASK3</accession>